<evidence type="ECO:0000313" key="3">
    <source>
        <dbReference type="Proteomes" id="UP000694865"/>
    </source>
</evidence>
<dbReference type="SMART" id="SM00065">
    <property type="entry name" value="GAF"/>
    <property type="match status" value="2"/>
</dbReference>
<evidence type="ECO:0000256" key="1">
    <source>
        <dbReference type="SAM" id="MobiDB-lite"/>
    </source>
</evidence>
<dbReference type="InterPro" id="IPR003018">
    <property type="entry name" value="GAF"/>
</dbReference>
<feature type="domain" description="GAF" evidence="2">
    <location>
        <begin position="216"/>
        <end position="381"/>
    </location>
</feature>
<dbReference type="SUPFAM" id="SSF55781">
    <property type="entry name" value="GAF domain-like"/>
    <property type="match status" value="2"/>
</dbReference>
<dbReference type="Pfam" id="PF01590">
    <property type="entry name" value="GAF"/>
    <property type="match status" value="2"/>
</dbReference>
<protein>
    <submittedName>
        <fullName evidence="4">Dual 3',5'-cyclic-AMP and -GMP phosphodiesterase 11A-like</fullName>
    </submittedName>
</protein>
<dbReference type="GeneID" id="102802585"/>
<sequence length="593" mass="67401">MASVSGENMRKWLSNHPSFIERWLDDNPQAVGKWVLKNPEKLVGVLEASPDRLEQLIEANPQIMEIYSQRRRNRVSIQRSATVYPRSDERTKERAQKDTQNNGETINEGTPRKRSQSKQFLRQDFARSKAKSYLHASEPALESDASSEYRRCKRYPLRRYSSLPPGPINALSILLESKVRLPHHTTLDRDRKLELKSKNEKEFFLELVKDISHDLDLRRLNSKIITNVSLLLDAEHSTLFLLEGPKGKETLVMHSPCSNSSSPIFFSKLQDNEQNSNPIHITLGEGTVGKVAVSGYPIILTNVDKDPTYEEAFHQCGVYQVKSLMCMPIKNSEDGIIGVVEVINKNPDGGKFSRDDSKLLETYLTFCGIGITNAQVFRNYMKEYDRNRALLEVVHDLFEEQTSLENVVQKVMQRAQTLLKCERCSVLLLKDPTDAFNWPLRSRLGMFEMTTAVNGHSDTSYSTGEVKLINGVVKHVAETGDTLNINDAQNDPRYDSDQDNDSGFRTRSILCMPIRDNKFRIIGVAQIVNRTDGCVFDDNDEQLFEAFTIFCGLGINNTIMYNEMSKAVAKQKVALEVVSYHACATQYDVEKLQ</sequence>
<accession>A0ABM0N1G7</accession>
<dbReference type="Proteomes" id="UP000694865">
    <property type="component" value="Unplaced"/>
</dbReference>
<organism evidence="3 4">
    <name type="scientific">Saccoglossus kowalevskii</name>
    <name type="common">Acorn worm</name>
    <dbReference type="NCBI Taxonomy" id="10224"/>
    <lineage>
        <taxon>Eukaryota</taxon>
        <taxon>Metazoa</taxon>
        <taxon>Hemichordata</taxon>
        <taxon>Enteropneusta</taxon>
        <taxon>Harrimaniidae</taxon>
        <taxon>Saccoglossus</taxon>
    </lineage>
</organism>
<evidence type="ECO:0000259" key="2">
    <source>
        <dbReference type="SMART" id="SM00065"/>
    </source>
</evidence>
<feature type="compositionally biased region" description="Polar residues" evidence="1">
    <location>
        <begin position="98"/>
        <end position="108"/>
    </location>
</feature>
<proteinExistence type="predicted"/>
<gene>
    <name evidence="4" type="primary">LOC102802585</name>
</gene>
<keyword evidence="3" id="KW-1185">Reference proteome</keyword>
<dbReference type="PANTHER" id="PTHR43155:SF2">
    <property type="entry name" value="CYCLIC DI-GMP PHOSPHODIESTERASE PA4108"/>
    <property type="match status" value="1"/>
</dbReference>
<feature type="non-terminal residue" evidence="4">
    <location>
        <position position="593"/>
    </location>
</feature>
<evidence type="ECO:0000313" key="4">
    <source>
        <dbReference type="RefSeq" id="XP_006826108.1"/>
    </source>
</evidence>
<reference evidence="4" key="1">
    <citation type="submission" date="2025-08" db="UniProtKB">
        <authorList>
            <consortium name="RefSeq"/>
        </authorList>
    </citation>
    <scope>IDENTIFICATION</scope>
    <source>
        <tissue evidence="4">Testes</tissue>
    </source>
</reference>
<dbReference type="RefSeq" id="XP_006826108.1">
    <property type="nucleotide sequence ID" value="XM_006826045.1"/>
</dbReference>
<dbReference type="Gene3D" id="3.30.450.40">
    <property type="match status" value="2"/>
</dbReference>
<feature type="region of interest" description="Disordered" evidence="1">
    <location>
        <begin position="77"/>
        <end position="120"/>
    </location>
</feature>
<feature type="compositionally biased region" description="Basic and acidic residues" evidence="1">
    <location>
        <begin position="86"/>
        <end position="97"/>
    </location>
</feature>
<feature type="domain" description="GAF" evidence="2">
    <location>
        <begin position="403"/>
        <end position="565"/>
    </location>
</feature>
<dbReference type="PANTHER" id="PTHR43155">
    <property type="entry name" value="CYCLIC DI-GMP PHOSPHODIESTERASE PA4108-RELATED"/>
    <property type="match status" value="1"/>
</dbReference>
<name>A0ABM0N1G7_SACKO</name>
<dbReference type="InterPro" id="IPR029016">
    <property type="entry name" value="GAF-like_dom_sf"/>
</dbReference>